<dbReference type="InterPro" id="IPR050883">
    <property type="entry name" value="PNGase"/>
</dbReference>
<dbReference type="InterPro" id="IPR041371">
    <property type="entry name" value="GH92_N"/>
</dbReference>
<dbReference type="Gene3D" id="2.60.120.260">
    <property type="entry name" value="Galactose-binding domain-like"/>
    <property type="match status" value="1"/>
</dbReference>
<dbReference type="GO" id="GO:0005975">
    <property type="term" value="P:carbohydrate metabolic process"/>
    <property type="evidence" value="ECO:0007669"/>
    <property type="project" value="InterPro"/>
</dbReference>
<protein>
    <submittedName>
        <fullName evidence="8">Alpha-mannosidase</fullName>
    </submittedName>
</protein>
<evidence type="ECO:0000259" key="5">
    <source>
        <dbReference type="Pfam" id="PF00754"/>
    </source>
</evidence>
<name>A0A7Y3VY20_9FLAO</name>
<dbReference type="GO" id="GO:0005829">
    <property type="term" value="C:cytosol"/>
    <property type="evidence" value="ECO:0007669"/>
    <property type="project" value="TreeGrafter"/>
</dbReference>
<dbReference type="Gene3D" id="1.20.1610.10">
    <property type="entry name" value="alpha-1,2-mannosidases domains"/>
    <property type="match status" value="1"/>
</dbReference>
<keyword evidence="3" id="KW-0106">Calcium</keyword>
<keyword evidence="9" id="KW-1185">Reference proteome</keyword>
<dbReference type="InterPro" id="IPR014718">
    <property type="entry name" value="GH-type_carb-bd"/>
</dbReference>
<dbReference type="SUPFAM" id="SSF49785">
    <property type="entry name" value="Galactose-binding domain-like"/>
    <property type="match status" value="1"/>
</dbReference>
<dbReference type="PANTHER" id="PTHR12143:SF39">
    <property type="entry name" value="SECRETED PROTEIN"/>
    <property type="match status" value="1"/>
</dbReference>
<dbReference type="InterPro" id="IPR005887">
    <property type="entry name" value="GH92_a_mannosidase_put"/>
</dbReference>
<gene>
    <name evidence="8" type="ORF">HKT18_03090</name>
</gene>
<dbReference type="GO" id="GO:0000224">
    <property type="term" value="F:peptide-N4-(N-acetyl-beta-glucosaminyl)asparagine amidase activity"/>
    <property type="evidence" value="ECO:0007669"/>
    <property type="project" value="TreeGrafter"/>
</dbReference>
<reference evidence="8 9" key="1">
    <citation type="submission" date="2020-05" db="EMBL/GenBank/DDBJ databases">
        <title>Draft genome of Flavobacterium sp. IMCC34852.</title>
        <authorList>
            <person name="Song J."/>
            <person name="Cho J.-C."/>
        </authorList>
    </citation>
    <scope>NUCLEOTIDE SEQUENCE [LARGE SCALE GENOMIC DNA]</scope>
    <source>
        <strain evidence="8 9">IMCC34852</strain>
    </source>
</reference>
<proteinExistence type="predicted"/>
<sequence length="944" mass="107034">MRLQLTNLFLLLTLSALGQNLHQHVNPMIGTGGHGHTYPGATVPFGMVQLSPDTRIDGSWDGCSGYHYDDTTIYGFSHTHLNGTGCTDYGDIMLMPTMGNPMLSPKDYSSTFSHANEKASAGFYSVKLDKHNIAVALTASTRVGFHQYTFNTAGQANIILDLNHRDKLLQGEVRIINAKTIEILRRSEAWAKDQYVFARIEFSQPMQINKIRSNNSAQAAATDKVFKGTQLALSFSKKVSKGDKIWVKVALSPTGYEGAKLNMSEIPGWDFSKVQKAAEQLWDQQLAKIEITETNKDRLSIFYTALYHTMAQPNIAQDIDGKYRGRDNQIHKAEGFDYYSVFSLWDTFRGAHPLYTLIEKKRTVDFINTFLKQYEQGGRLPVWELASNETDCMIGYHSVSVMADAMAKGLTGFDYEKAFEAAKHSAMLDHLGLAAYKNQGFISMDDEHESVSKTVEYAYDDWCIAQMAMILNKKDEYDYFMKRSQSWKNVFDWTSGFMRPKKNGGWDKPFDPREINNNFTEGNSWQYSFFVPQDIPGMIEAYGGADKFEAKLDEMFNSESKTTGREQVDVTGLIGQYAHGNEPSHHMTYLYNYIGKPEKTQAKVHYILNEFYKNTPDGLIGNEDCGQMSAWYVLSSMGMYSVTPGMAKWDETKPLFNNVKINFEDGTSAMLTETSNKSRLGITQTKSNWIKPLSSPSIVPVPIILAKSKSFKDSLDIDFDHPHPDHLGAYSYRIVYNNEKGVPFKQYQGEKITLKETATVEVRFAEMIDNKPFRSQIISGNFFKKPNNYTIDIKSTYNPQYHAGGPDGLLDGINGTTNWRKGDWQGYQTQDFEAVIDMQKEQSVSEFHSTFLQDQRSWILMPTKVEYYVSSDNVNFTLAGTVDNDVDPKTDDNQIKDFSLTASKVLKGRYVKVKAYNYGKLPEWHLGYPYNGDAFVFIDEITIK</sequence>
<dbReference type="FunFam" id="1.20.1050.60:FF:000001">
    <property type="entry name" value="Putative alpha-1,2-mannosidase"/>
    <property type="match status" value="1"/>
</dbReference>
<feature type="domain" description="F5/8 type C" evidence="5">
    <location>
        <begin position="798"/>
        <end position="917"/>
    </location>
</feature>
<evidence type="ECO:0000259" key="6">
    <source>
        <dbReference type="Pfam" id="PF07971"/>
    </source>
</evidence>
<comment type="caution">
    <text evidence="8">The sequence shown here is derived from an EMBL/GenBank/DDBJ whole genome shotgun (WGS) entry which is preliminary data.</text>
</comment>
<dbReference type="Pfam" id="PF00754">
    <property type="entry name" value="F5_F8_type_C"/>
    <property type="match status" value="1"/>
</dbReference>
<dbReference type="Proteomes" id="UP000536509">
    <property type="component" value="Unassembled WGS sequence"/>
</dbReference>
<dbReference type="InterPro" id="IPR008979">
    <property type="entry name" value="Galactose-bd-like_sf"/>
</dbReference>
<dbReference type="EMBL" id="JABEVX010000001">
    <property type="protein sequence ID" value="NNT71193.1"/>
    <property type="molecule type" value="Genomic_DNA"/>
</dbReference>
<feature type="signal peptide" evidence="4">
    <location>
        <begin position="1"/>
        <end position="18"/>
    </location>
</feature>
<feature type="chain" id="PRO_5030905209" evidence="4">
    <location>
        <begin position="19"/>
        <end position="944"/>
    </location>
</feature>
<dbReference type="Pfam" id="PF17678">
    <property type="entry name" value="Glyco_hydro_92N"/>
    <property type="match status" value="1"/>
</dbReference>
<dbReference type="InterPro" id="IPR000421">
    <property type="entry name" value="FA58C"/>
</dbReference>
<dbReference type="NCBIfam" id="TIGR01180">
    <property type="entry name" value="aman2_put"/>
    <property type="match status" value="1"/>
</dbReference>
<evidence type="ECO:0000256" key="3">
    <source>
        <dbReference type="ARBA" id="ARBA00022837"/>
    </source>
</evidence>
<dbReference type="RefSeq" id="WP_171221383.1">
    <property type="nucleotide sequence ID" value="NZ_CP121446.1"/>
</dbReference>
<dbReference type="InterPro" id="IPR008928">
    <property type="entry name" value="6-hairpin_glycosidase_sf"/>
</dbReference>
<evidence type="ECO:0000256" key="4">
    <source>
        <dbReference type="SAM" id="SignalP"/>
    </source>
</evidence>
<dbReference type="GO" id="GO:0030246">
    <property type="term" value="F:carbohydrate binding"/>
    <property type="evidence" value="ECO:0007669"/>
    <property type="project" value="InterPro"/>
</dbReference>
<evidence type="ECO:0000256" key="2">
    <source>
        <dbReference type="ARBA" id="ARBA00011245"/>
    </source>
</evidence>
<dbReference type="Pfam" id="PF07971">
    <property type="entry name" value="Glyco_hydro_92"/>
    <property type="match status" value="1"/>
</dbReference>
<evidence type="ECO:0000259" key="7">
    <source>
        <dbReference type="Pfam" id="PF17678"/>
    </source>
</evidence>
<dbReference type="InterPro" id="IPR012939">
    <property type="entry name" value="Glyco_hydro_92"/>
</dbReference>
<keyword evidence="4" id="KW-0732">Signal</keyword>
<dbReference type="GO" id="GO:0006516">
    <property type="term" value="P:glycoprotein catabolic process"/>
    <property type="evidence" value="ECO:0007669"/>
    <property type="project" value="TreeGrafter"/>
</dbReference>
<accession>A0A7Y3VY20</accession>
<dbReference type="Gene3D" id="3.30.2080.10">
    <property type="entry name" value="GH92 mannosidase domain"/>
    <property type="match status" value="1"/>
</dbReference>
<dbReference type="AlphaFoldDB" id="A0A7Y3VY20"/>
<evidence type="ECO:0000313" key="8">
    <source>
        <dbReference type="EMBL" id="NNT71193.1"/>
    </source>
</evidence>
<feature type="domain" description="Glycosyl hydrolase family 92 N-terminal" evidence="7">
    <location>
        <begin position="24"/>
        <end position="252"/>
    </location>
</feature>
<comment type="subunit">
    <text evidence="2">Monomer.</text>
</comment>
<dbReference type="SUPFAM" id="SSF48208">
    <property type="entry name" value="Six-hairpin glycosidases"/>
    <property type="match status" value="1"/>
</dbReference>
<feature type="domain" description="Glycosyl hydrolase family 92" evidence="6">
    <location>
        <begin position="259"/>
        <end position="678"/>
    </location>
</feature>
<dbReference type="PANTHER" id="PTHR12143">
    <property type="entry name" value="PEPTIDE N-GLYCANASE PNGASE -RELATED"/>
    <property type="match status" value="1"/>
</dbReference>
<organism evidence="8 9">
    <name type="scientific">Flavobacterium rivulicola</name>
    <dbReference type="NCBI Taxonomy" id="2732161"/>
    <lineage>
        <taxon>Bacteria</taxon>
        <taxon>Pseudomonadati</taxon>
        <taxon>Bacteroidota</taxon>
        <taxon>Flavobacteriia</taxon>
        <taxon>Flavobacteriales</taxon>
        <taxon>Flavobacteriaceae</taxon>
        <taxon>Flavobacterium</taxon>
    </lineage>
</organism>
<evidence type="ECO:0000256" key="1">
    <source>
        <dbReference type="ARBA" id="ARBA00001913"/>
    </source>
</evidence>
<evidence type="ECO:0000313" key="9">
    <source>
        <dbReference type="Proteomes" id="UP000536509"/>
    </source>
</evidence>
<dbReference type="Gene3D" id="1.20.1050.60">
    <property type="entry name" value="alpha-1,2-mannosidase"/>
    <property type="match status" value="1"/>
</dbReference>
<comment type="cofactor">
    <cofactor evidence="1">
        <name>Ca(2+)</name>
        <dbReference type="ChEBI" id="CHEBI:29108"/>
    </cofactor>
</comment>
<dbReference type="Gene3D" id="2.70.98.10">
    <property type="match status" value="1"/>
</dbReference>